<evidence type="ECO:0000256" key="14">
    <source>
        <dbReference type="ARBA" id="ARBA00044509"/>
    </source>
</evidence>
<dbReference type="PANTHER" id="PTHR22880">
    <property type="entry name" value="FALZ-RELATED BROMODOMAIN-CONTAINING PROTEINS"/>
    <property type="match status" value="1"/>
</dbReference>
<dbReference type="FunFam" id="1.20.1270.220:FF:000001">
    <property type="entry name" value="bromodomain-containing protein 2 isoform X1"/>
    <property type="match status" value="1"/>
</dbReference>
<dbReference type="Proteomes" id="UP000694411">
    <property type="component" value="Chromosome 1"/>
</dbReference>
<dbReference type="Ensembl" id="ENSTGET00000034260.1">
    <property type="protein sequence ID" value="ENSTGEP00000028753.1"/>
    <property type="gene ID" value="ENSTGEG00000023106.1"/>
</dbReference>
<dbReference type="Pfam" id="PF00439">
    <property type="entry name" value="Bromodomain"/>
    <property type="match status" value="2"/>
</dbReference>
<keyword evidence="12" id="KW-0469">Meiosis</keyword>
<dbReference type="FunFam" id="1.20.920.10:FF:000002">
    <property type="entry name" value="Bromodomain-containing protein 4"/>
    <property type="match status" value="1"/>
</dbReference>
<evidence type="ECO:0000313" key="20">
    <source>
        <dbReference type="Proteomes" id="UP000694411"/>
    </source>
</evidence>
<reference evidence="19" key="3">
    <citation type="submission" date="2025-09" db="UniProtKB">
        <authorList>
            <consortium name="Ensembl"/>
        </authorList>
    </citation>
    <scope>IDENTIFICATION</scope>
</reference>
<keyword evidence="6" id="KW-0805">Transcription regulation</keyword>
<accession>A0A8D2G4H9</accession>
<dbReference type="InterPro" id="IPR050935">
    <property type="entry name" value="Bromo_chromatin_reader"/>
</dbReference>
<comment type="similarity">
    <text evidence="14">Belongs to the BET family.</text>
</comment>
<feature type="domain" description="NET" evidence="18">
    <location>
        <begin position="504"/>
        <end position="586"/>
    </location>
</feature>
<evidence type="ECO:0000256" key="15">
    <source>
        <dbReference type="PROSITE-ProRule" id="PRU00035"/>
    </source>
</evidence>
<keyword evidence="4" id="KW-0156">Chromatin regulator</keyword>
<feature type="domain" description="Bromo" evidence="17">
    <location>
        <begin position="291"/>
        <end position="363"/>
    </location>
</feature>
<evidence type="ECO:0000256" key="1">
    <source>
        <dbReference type="ARBA" id="ARBA00004123"/>
    </source>
</evidence>
<feature type="compositionally biased region" description="Low complexity" evidence="16">
    <location>
        <begin position="407"/>
        <end position="417"/>
    </location>
</feature>
<dbReference type="InterPro" id="IPR027353">
    <property type="entry name" value="NET_dom"/>
</dbReference>
<evidence type="ECO:0000256" key="2">
    <source>
        <dbReference type="ARBA" id="ARBA00022737"/>
    </source>
</evidence>
<evidence type="ECO:0000256" key="10">
    <source>
        <dbReference type="ARBA" id="ARBA00023163"/>
    </source>
</evidence>
<sequence>MSLPSRQTAIIVNPPPPEYINTKKNGRLTNQLQYLQKVVLKDLWKHSFSWPFQRPVDAVKLKLPDYYTIIKNPMDLNTIKKRLENKYYVKASECIEDFNTMFSNCYLYNKPGDDIVLMAQALEKLFMQKLSQMPQEEQVVGGKERIKKGKAGGTQQNISVFSAKEKSSPNATEKVFKQQAIPSVFSKTSLSPLNVAQGASVNSSSQTVAQVTKGVKRKADTTTPATSVVKASSEFSPAFTEKSVTLPPIKENMPKNVLPDSQQQYNVVKSVKVTEQLRHCSEILKEMLAKKHFSYAWPFYNPVDVNALGLHNYYDIVKNPMDLGTIKEKMDNQEYKDAYKFAADVRLMFMNCYKYNPPDHEVVTMARMLQDVFETHFSKIPVEPVESMPLCYIKTDITETTGRENTNEASSEGNSSGDSEDERVQRLAKLQEQLKAVHQQLQVLSQVPFRKLNKKKEKSKKEKKKEKVNNSNENPRKMCEQMRLKEKSKRNQPKKRKQQYVGQKSEDEDNAKPMNYDEKRQLSLNINKLPGDKLGRVVHIIQSREPSLSNSNPDEIEIDFETLKASTLRELEKYVSACLRKRPLKPPAKKIMMSKEELHSQKKKELEKRLLDVNNQLNSRKRQTKSEKTQPSKAVGSVSRLSESSSSSSSSSESESSSSDLSSSDSSGSESEMFPKFTEVIPNDSPKENVKKMKNECVLPEGRIGITQIECSVQDKTSANTTLVHQTTPSHVMPPNHHQLAFNYQELEHLQTVKNISPLQILPLSGDSEQLSNGITVMHPSGDNDTTMLESECQAPVQKDIKIKNADSWKSLGKSVKPSGVMKSSDELFNQFRKAAIEKEVKARTQELIRKHLEQNTKEPKVSQENQRDLGNGLTVESFSNKIQNKCSGEEQKEHQQSLEAQDKSKLWLLKDRNLAREKEQERRRREAMAGTIDMTLQSDIMTMFENNFD</sequence>
<evidence type="ECO:0000256" key="9">
    <source>
        <dbReference type="ARBA" id="ARBA00023159"/>
    </source>
</evidence>
<evidence type="ECO:0000256" key="3">
    <source>
        <dbReference type="ARBA" id="ARBA00022782"/>
    </source>
</evidence>
<keyword evidence="8 15" id="KW-0103">Bromodomain</keyword>
<proteinExistence type="inferred from homology"/>
<evidence type="ECO:0000256" key="16">
    <source>
        <dbReference type="SAM" id="MobiDB-lite"/>
    </source>
</evidence>
<evidence type="ECO:0000259" key="17">
    <source>
        <dbReference type="PROSITE" id="PS50014"/>
    </source>
</evidence>
<evidence type="ECO:0000259" key="18">
    <source>
        <dbReference type="PROSITE" id="PS51525"/>
    </source>
</evidence>
<dbReference type="PROSITE" id="PS51525">
    <property type="entry name" value="NET"/>
    <property type="match status" value="1"/>
</dbReference>
<dbReference type="InterPro" id="IPR043509">
    <property type="entry name" value="Bromo_Brdt_II"/>
</dbReference>
<dbReference type="Gene3D" id="1.20.920.10">
    <property type="entry name" value="Bromodomain-like"/>
    <property type="match status" value="2"/>
</dbReference>
<evidence type="ECO:0000256" key="6">
    <source>
        <dbReference type="ARBA" id="ARBA00023015"/>
    </source>
</evidence>
<dbReference type="GO" id="GO:0007283">
    <property type="term" value="P:spermatogenesis"/>
    <property type="evidence" value="ECO:0007669"/>
    <property type="project" value="UniProtKB-KW"/>
</dbReference>
<feature type="region of interest" description="Disordered" evidence="16">
    <location>
        <begin position="399"/>
        <end position="425"/>
    </location>
</feature>
<dbReference type="GO" id="GO:0030154">
    <property type="term" value="P:cell differentiation"/>
    <property type="evidence" value="ECO:0007669"/>
    <property type="project" value="UniProtKB-KW"/>
</dbReference>
<keyword evidence="7" id="KW-0175">Coiled coil</keyword>
<evidence type="ECO:0000256" key="4">
    <source>
        <dbReference type="ARBA" id="ARBA00022853"/>
    </source>
</evidence>
<dbReference type="GO" id="GO:0030674">
    <property type="term" value="F:protein-macromolecule adaptor activity"/>
    <property type="evidence" value="ECO:0007669"/>
    <property type="project" value="UniProtKB-ARBA"/>
</dbReference>
<evidence type="ECO:0000256" key="7">
    <source>
        <dbReference type="ARBA" id="ARBA00023054"/>
    </source>
</evidence>
<dbReference type="AlphaFoldDB" id="A0A8D2G4H9"/>
<feature type="domain" description="Bromo" evidence="17">
    <location>
        <begin position="44"/>
        <end position="116"/>
    </location>
</feature>
<evidence type="ECO:0000256" key="8">
    <source>
        <dbReference type="ARBA" id="ARBA00023117"/>
    </source>
</evidence>
<dbReference type="FunFam" id="1.20.920.10:FF:000003">
    <property type="entry name" value="Bromodomain-containing protein 2"/>
    <property type="match status" value="1"/>
</dbReference>
<feature type="compositionally biased region" description="Basic residues" evidence="16">
    <location>
        <begin position="486"/>
        <end position="498"/>
    </location>
</feature>
<keyword evidence="5" id="KW-0744">Spermatogenesis</keyword>
<keyword evidence="10" id="KW-0804">Transcription</keyword>
<feature type="region of interest" description="Disordered" evidence="16">
    <location>
        <begin position="614"/>
        <end position="689"/>
    </location>
</feature>
<dbReference type="Pfam" id="PF17105">
    <property type="entry name" value="BRD4_CDT"/>
    <property type="match status" value="1"/>
</dbReference>
<dbReference type="GO" id="GO:0051321">
    <property type="term" value="P:meiotic cell cycle"/>
    <property type="evidence" value="ECO:0007669"/>
    <property type="project" value="UniProtKB-KW"/>
</dbReference>
<comment type="subcellular location">
    <subcellularLocation>
        <location evidence="1">Nucleus</location>
    </subcellularLocation>
</comment>
<reference evidence="19" key="2">
    <citation type="submission" date="2025-08" db="UniProtKB">
        <authorList>
            <consortium name="Ensembl"/>
        </authorList>
    </citation>
    <scope>IDENTIFICATION</scope>
</reference>
<feature type="compositionally biased region" description="Basic and acidic residues" evidence="16">
    <location>
        <begin position="852"/>
        <end position="868"/>
    </location>
</feature>
<evidence type="ECO:0000256" key="13">
    <source>
        <dbReference type="ARBA" id="ARBA00040033"/>
    </source>
</evidence>
<keyword evidence="20" id="KW-1185">Reference proteome</keyword>
<dbReference type="InterPro" id="IPR031354">
    <property type="entry name" value="BRD4_CDT"/>
</dbReference>
<keyword evidence="3" id="KW-0221">Differentiation</keyword>
<dbReference type="PROSITE" id="PS00633">
    <property type="entry name" value="BROMODOMAIN_1"/>
    <property type="match status" value="2"/>
</dbReference>
<dbReference type="InterPro" id="IPR043508">
    <property type="entry name" value="Bromo_Brdt_I"/>
</dbReference>
<dbReference type="GO" id="GO:0006338">
    <property type="term" value="P:chromatin remodeling"/>
    <property type="evidence" value="ECO:0007669"/>
    <property type="project" value="TreeGrafter"/>
</dbReference>
<keyword evidence="2" id="KW-0677">Repeat</keyword>
<protein>
    <recommendedName>
        <fullName evidence="13">Bromodomain testis-specific protein</fullName>
    </recommendedName>
</protein>
<dbReference type="GO" id="GO:0000785">
    <property type="term" value="C:chromatin"/>
    <property type="evidence" value="ECO:0007669"/>
    <property type="project" value="TreeGrafter"/>
</dbReference>
<dbReference type="InterPro" id="IPR001487">
    <property type="entry name" value="Bromodomain"/>
</dbReference>
<feature type="compositionally biased region" description="Basic residues" evidence="16">
    <location>
        <begin position="451"/>
        <end position="466"/>
    </location>
</feature>
<organism evidence="19 20">
    <name type="scientific">Theropithecus gelada</name>
    <name type="common">Gelada baboon</name>
    <dbReference type="NCBI Taxonomy" id="9565"/>
    <lineage>
        <taxon>Eukaryota</taxon>
        <taxon>Metazoa</taxon>
        <taxon>Chordata</taxon>
        <taxon>Craniata</taxon>
        <taxon>Vertebrata</taxon>
        <taxon>Euteleostomi</taxon>
        <taxon>Mammalia</taxon>
        <taxon>Eutheria</taxon>
        <taxon>Euarchontoglires</taxon>
        <taxon>Primates</taxon>
        <taxon>Haplorrhini</taxon>
        <taxon>Catarrhini</taxon>
        <taxon>Cercopithecidae</taxon>
        <taxon>Cercopithecinae</taxon>
        <taxon>Theropithecus</taxon>
    </lineage>
</organism>
<dbReference type="SUPFAM" id="SSF47370">
    <property type="entry name" value="Bromodomain"/>
    <property type="match status" value="2"/>
</dbReference>
<feature type="compositionally biased region" description="Basic and acidic residues" evidence="16">
    <location>
        <begin position="474"/>
        <end position="485"/>
    </location>
</feature>
<dbReference type="InterPro" id="IPR038336">
    <property type="entry name" value="NET_sf"/>
</dbReference>
<evidence type="ECO:0000256" key="5">
    <source>
        <dbReference type="ARBA" id="ARBA00022871"/>
    </source>
</evidence>
<evidence type="ECO:0000256" key="12">
    <source>
        <dbReference type="ARBA" id="ARBA00023254"/>
    </source>
</evidence>
<dbReference type="CDD" id="cd05498">
    <property type="entry name" value="Bromo_Brdt_II_like"/>
    <property type="match status" value="1"/>
</dbReference>
<dbReference type="InterPro" id="IPR036427">
    <property type="entry name" value="Bromodomain-like_sf"/>
</dbReference>
<feature type="region of interest" description="Disordered" evidence="16">
    <location>
        <begin position="852"/>
        <end position="877"/>
    </location>
</feature>
<dbReference type="CDD" id="cd05497">
    <property type="entry name" value="Bromo_Brdt_I_like"/>
    <property type="match status" value="1"/>
</dbReference>
<dbReference type="SMART" id="SM00297">
    <property type="entry name" value="BROMO"/>
    <property type="match status" value="2"/>
</dbReference>
<dbReference type="PANTHER" id="PTHR22880:SF175">
    <property type="entry name" value="BROMODOMAIN TESTIS-SPECIFIC PROTEIN"/>
    <property type="match status" value="1"/>
</dbReference>
<feature type="region of interest" description="Disordered" evidence="16">
    <location>
        <begin position="448"/>
        <end position="516"/>
    </location>
</feature>
<dbReference type="Gene3D" id="1.20.1270.220">
    <property type="match status" value="1"/>
</dbReference>
<dbReference type="InterPro" id="IPR018359">
    <property type="entry name" value="Bromodomain_CS"/>
</dbReference>
<reference evidence="19" key="1">
    <citation type="submission" date="2018-05" db="EMBL/GenBank/DDBJ databases">
        <title>Whole genome of Theropithecus gelada.</title>
        <authorList>
            <person name="Chiou K.L."/>
            <person name="Snyder-Mackler N."/>
        </authorList>
    </citation>
    <scope>NUCLEOTIDE SEQUENCE [LARGE SCALE GENOMIC DNA]</scope>
</reference>
<feature type="compositionally biased region" description="Low complexity" evidence="16">
    <location>
        <begin position="635"/>
        <end position="672"/>
    </location>
</feature>
<keyword evidence="11" id="KW-0539">Nucleus</keyword>
<gene>
    <name evidence="19" type="primary">BRDT</name>
</gene>
<dbReference type="GO" id="GO:0006355">
    <property type="term" value="P:regulation of DNA-templated transcription"/>
    <property type="evidence" value="ECO:0007669"/>
    <property type="project" value="TreeGrafter"/>
</dbReference>
<evidence type="ECO:0000256" key="11">
    <source>
        <dbReference type="ARBA" id="ARBA00023242"/>
    </source>
</evidence>
<keyword evidence="9" id="KW-0010">Activator</keyword>
<evidence type="ECO:0000313" key="19">
    <source>
        <dbReference type="Ensembl" id="ENSTGEP00000028753.1"/>
    </source>
</evidence>
<dbReference type="Pfam" id="PF17035">
    <property type="entry name" value="BET"/>
    <property type="match status" value="1"/>
</dbReference>
<dbReference type="PROSITE" id="PS50014">
    <property type="entry name" value="BROMODOMAIN_2"/>
    <property type="match status" value="2"/>
</dbReference>
<name>A0A8D2G4H9_THEGE</name>
<dbReference type="GO" id="GO:0005634">
    <property type="term" value="C:nucleus"/>
    <property type="evidence" value="ECO:0007669"/>
    <property type="project" value="UniProtKB-SubCell"/>
</dbReference>
<dbReference type="PRINTS" id="PR00503">
    <property type="entry name" value="BROMODOMAIN"/>
</dbReference>